<organism evidence="8 9">
    <name type="scientific">Nephila pilipes</name>
    <name type="common">Giant wood spider</name>
    <name type="synonym">Nephila maculata</name>
    <dbReference type="NCBI Taxonomy" id="299642"/>
    <lineage>
        <taxon>Eukaryota</taxon>
        <taxon>Metazoa</taxon>
        <taxon>Ecdysozoa</taxon>
        <taxon>Arthropoda</taxon>
        <taxon>Chelicerata</taxon>
        <taxon>Arachnida</taxon>
        <taxon>Araneae</taxon>
        <taxon>Araneomorphae</taxon>
        <taxon>Entelegynae</taxon>
        <taxon>Araneoidea</taxon>
        <taxon>Nephilidae</taxon>
        <taxon>Nephila</taxon>
    </lineage>
</organism>
<proteinExistence type="predicted"/>
<dbReference type="GO" id="GO:0005770">
    <property type="term" value="C:late endosome"/>
    <property type="evidence" value="ECO:0007669"/>
    <property type="project" value="TreeGrafter"/>
</dbReference>
<evidence type="ECO:0000256" key="5">
    <source>
        <dbReference type="SAM" id="Coils"/>
    </source>
</evidence>
<evidence type="ECO:0000313" key="9">
    <source>
        <dbReference type="Proteomes" id="UP000887013"/>
    </source>
</evidence>
<dbReference type="EMBL" id="BMAW01129112">
    <property type="protein sequence ID" value="GFU28960.1"/>
    <property type="molecule type" value="Genomic_DNA"/>
</dbReference>
<feature type="coiled-coil region" evidence="5">
    <location>
        <begin position="1050"/>
        <end position="1094"/>
    </location>
</feature>
<keyword evidence="9" id="KW-1185">Reference proteome</keyword>
<dbReference type="SUPFAM" id="SSF140741">
    <property type="entry name" value="RUN domain-like"/>
    <property type="match status" value="1"/>
</dbReference>
<dbReference type="InterPro" id="IPR011011">
    <property type="entry name" value="Znf_FYVE_PHD"/>
</dbReference>
<dbReference type="SMART" id="SM00064">
    <property type="entry name" value="FYVE"/>
    <property type="match status" value="1"/>
</dbReference>
<dbReference type="OrthoDB" id="6424770at2759"/>
<dbReference type="InterPro" id="IPR037213">
    <property type="entry name" value="Run_dom_sf"/>
</dbReference>
<reference evidence="8" key="1">
    <citation type="submission" date="2020-08" db="EMBL/GenBank/DDBJ databases">
        <title>Multicomponent nature underlies the extraordinary mechanical properties of spider dragline silk.</title>
        <authorList>
            <person name="Kono N."/>
            <person name="Nakamura H."/>
            <person name="Mori M."/>
            <person name="Yoshida Y."/>
            <person name="Ohtoshi R."/>
            <person name="Malay A.D."/>
            <person name="Moran D.A.P."/>
            <person name="Tomita M."/>
            <person name="Numata K."/>
            <person name="Arakawa K."/>
        </authorList>
    </citation>
    <scope>NUCLEOTIDE SEQUENCE</scope>
</reference>
<dbReference type="InterPro" id="IPR013083">
    <property type="entry name" value="Znf_RING/FYVE/PHD"/>
</dbReference>
<dbReference type="Pfam" id="PF01363">
    <property type="entry name" value="FYVE"/>
    <property type="match status" value="1"/>
</dbReference>
<dbReference type="Pfam" id="PF02759">
    <property type="entry name" value="RUN"/>
    <property type="match status" value="1"/>
</dbReference>
<evidence type="ECO:0000256" key="3">
    <source>
        <dbReference type="ARBA" id="ARBA00022833"/>
    </source>
</evidence>
<dbReference type="InterPro" id="IPR004012">
    <property type="entry name" value="Run_dom"/>
</dbReference>
<name>A0A8X6QJN1_NEPPI</name>
<dbReference type="Proteomes" id="UP000887013">
    <property type="component" value="Unassembled WGS sequence"/>
</dbReference>
<gene>
    <name evidence="8" type="primary">Fyco1</name>
    <name evidence="8" type="ORF">NPIL_300701</name>
</gene>
<feature type="coiled-coil region" evidence="5">
    <location>
        <begin position="1134"/>
        <end position="1161"/>
    </location>
</feature>
<keyword evidence="5" id="KW-0175">Coiled coil</keyword>
<dbReference type="PANTHER" id="PTHR46753:SF2">
    <property type="entry name" value="FYVE AND COILED-COIL DOMAIN-CONTAINING PROTEIN 1"/>
    <property type="match status" value="1"/>
</dbReference>
<dbReference type="PROSITE" id="PS50826">
    <property type="entry name" value="RUN"/>
    <property type="match status" value="1"/>
</dbReference>
<evidence type="ECO:0000256" key="4">
    <source>
        <dbReference type="PROSITE-ProRule" id="PRU00091"/>
    </source>
</evidence>
<dbReference type="PANTHER" id="PTHR46753">
    <property type="entry name" value="FYVE AND COILED-COIL DOMAIN-CONTAINING PROTEIN 1"/>
    <property type="match status" value="1"/>
</dbReference>
<dbReference type="GO" id="GO:0005764">
    <property type="term" value="C:lysosome"/>
    <property type="evidence" value="ECO:0007669"/>
    <property type="project" value="TreeGrafter"/>
</dbReference>
<dbReference type="InterPro" id="IPR000306">
    <property type="entry name" value="Znf_FYVE"/>
</dbReference>
<feature type="domain" description="RUN" evidence="7">
    <location>
        <begin position="60"/>
        <end position="193"/>
    </location>
</feature>
<dbReference type="Gene3D" id="1.20.58.900">
    <property type="match status" value="1"/>
</dbReference>
<dbReference type="GO" id="GO:0008270">
    <property type="term" value="F:zinc ion binding"/>
    <property type="evidence" value="ECO:0007669"/>
    <property type="project" value="UniProtKB-KW"/>
</dbReference>
<dbReference type="InterPro" id="IPR017455">
    <property type="entry name" value="Znf_FYVE-rel"/>
</dbReference>
<sequence length="1452" mass="166083">MALTSSGFSSPATVDLSSRKQYFAHEKKMACALTSKALLDIEDCIAQLKRLFSEGKSPINDDCTILHRLEEKVEIILQLGLKEKPGVFGVKRSYWDYICTCFASSKRHHEGIKFVKSSSELKTSLGRGRAFIRFCLIHKCLADTLQSCFIDHKATRDFYSDRCLPLQHKLWSSFITFLYDLNEINFDLNPQNSELDVSWPSFARKIFSSPGNLILSLTNMNSSDHDSVLIQMDNDEHSCNVLSEREDNKASEETQHLLAVNSELEADVLSLQKKCETLEQEICCAHMQHAFGMISNSVEIETSRITVNEDCEMMNDQTDVVDGEPNYQFDSAAPSSCNSEVETFCENDNENMQSLSSLRNPHSNSSYDLISPELVSAISEYGSSTLNSIPVSNSNLPEKIDYLMQTETTPFHSEISESLNGLVLEMKIILDNLRNNMDSAIEPTVQSNLTHLKCVRDYIEKILFSELKKLNEYKLKNQNFEEYVYCMKSLVLKQENLIHSLVERFNLSLKGNENLYDQLCFLKDKLHSFGLLKVQTEKNVDSQNSSDLVDGSCTNVSNISKDYIKSDVELCGNVSNDCLESYQILKNSSAKLSDLNMQTKNLQLLVESSHKLSDNLISRVQDQEMHMKGVTKQLEEAHQLLSAMRQQHQKLQSAENIVKYDLQEKRKLLNKLKQQLEATREDCNLVRLKNSKSEAEWQNLRKEFRQRNKQTSEESGFIDDKSIINEDQNCAVVNDICECSLSDNVPDSDVSFDNNSIESKYELKKSRLQLLEEQCQILCTNLKNSSKKRKEIDYRLESWCRAIQNSHKDTSKSEKSTEVLTTDGDCKESIDLASNDKMSIDSGSDVDSSLSSSEIGSFNSDCCSYIPHDSTAASTDINCSLQSLKTDELNLEWNQNKFLEEDHQNSINSESISKGNFSTDSSKNPDIMQDISCNSIKELEETDQCQTENTVLSNSKEMSSEMNHQKMCPAENKSSESGFNELSELVAELKKEKKTLQTRCSDLELQNSVISEKLEWMTQELQLTAGAKEREVVALQFQLNSEVLKYERVIKDYSENTEGLKDMKQKVNDQEQLILTLEEALAEIQVERESEKEHQWEQLQDIQIALATREEECISLSSNIEQLEDFKKSILKDKEILEGEIMHMRNDAKELQKKIIKLLKEKDILWKMNDRLRYLHKIQIDDRWVNDHEVTECLGCRSQFSFLLRKHHCRQCGRIFCHSCSNNWLWTPASRRQIRVCNECYMQHIEIKTDVRRDSNVQYYDESEDEAVDDLSLNLNRSSSFSSEMHPNITDSMVSLPVMQVTDFKQKSRFTSAPELHFTRDSLEATNERSSNEPGLSSHMEVVENDISGNLLIKANEEAILPVLNEVNSTSIAWSFEPPCEAIPISMIYEDTNPSNLQQTVLHQSSCETEGVIHLSHPGLYKFHFDNKLRSSSMLVHYSFKANILKEQEISC</sequence>
<protein>
    <submittedName>
        <fullName evidence="8">FYVE and coiled-coil domain-containing protein 1</fullName>
    </submittedName>
</protein>
<keyword evidence="3" id="KW-0862">Zinc</keyword>
<dbReference type="CDD" id="cd15730">
    <property type="entry name" value="FYVE_EEA1"/>
    <property type="match status" value="1"/>
</dbReference>
<dbReference type="Gene3D" id="3.30.40.10">
    <property type="entry name" value="Zinc/RING finger domain, C3HC4 (zinc finger)"/>
    <property type="match status" value="1"/>
</dbReference>
<comment type="caution">
    <text evidence="8">The sequence shown here is derived from an EMBL/GenBank/DDBJ whole genome shotgun (WGS) entry which is preliminary data.</text>
</comment>
<evidence type="ECO:0000256" key="2">
    <source>
        <dbReference type="ARBA" id="ARBA00022771"/>
    </source>
</evidence>
<evidence type="ECO:0000259" key="6">
    <source>
        <dbReference type="PROSITE" id="PS50178"/>
    </source>
</evidence>
<feature type="coiled-coil region" evidence="5">
    <location>
        <begin position="979"/>
        <end position="1006"/>
    </location>
</feature>
<feature type="coiled-coil region" evidence="5">
    <location>
        <begin position="627"/>
        <end position="714"/>
    </location>
</feature>
<feature type="domain" description="FYVE-type" evidence="6">
    <location>
        <begin position="1187"/>
        <end position="1245"/>
    </location>
</feature>
<evidence type="ECO:0000259" key="7">
    <source>
        <dbReference type="PROSITE" id="PS50826"/>
    </source>
</evidence>
<accession>A0A8X6QJN1</accession>
<evidence type="ECO:0000313" key="8">
    <source>
        <dbReference type="EMBL" id="GFU28960.1"/>
    </source>
</evidence>
<dbReference type="GO" id="GO:0072383">
    <property type="term" value="P:plus-end-directed vesicle transport along microtubule"/>
    <property type="evidence" value="ECO:0007669"/>
    <property type="project" value="TreeGrafter"/>
</dbReference>
<keyword evidence="2 4" id="KW-0863">Zinc-finger</keyword>
<evidence type="ECO:0000256" key="1">
    <source>
        <dbReference type="ARBA" id="ARBA00022723"/>
    </source>
</evidence>
<dbReference type="GO" id="GO:1901098">
    <property type="term" value="P:positive regulation of autophagosome maturation"/>
    <property type="evidence" value="ECO:0007669"/>
    <property type="project" value="TreeGrafter"/>
</dbReference>
<dbReference type="PROSITE" id="PS50178">
    <property type="entry name" value="ZF_FYVE"/>
    <property type="match status" value="1"/>
</dbReference>
<dbReference type="SUPFAM" id="SSF57903">
    <property type="entry name" value="FYVE/PHD zinc finger"/>
    <property type="match status" value="1"/>
</dbReference>
<keyword evidence="1" id="KW-0479">Metal-binding</keyword>
<dbReference type="GO" id="GO:0005776">
    <property type="term" value="C:autophagosome"/>
    <property type="evidence" value="ECO:0007669"/>
    <property type="project" value="TreeGrafter"/>
</dbReference>